<dbReference type="InterPro" id="IPR011990">
    <property type="entry name" value="TPR-like_helical_dom_sf"/>
</dbReference>
<dbReference type="GO" id="GO:0009279">
    <property type="term" value="C:cell outer membrane"/>
    <property type="evidence" value="ECO:0007669"/>
    <property type="project" value="UniProtKB-SubCell"/>
</dbReference>
<evidence type="ECO:0000259" key="6">
    <source>
        <dbReference type="Pfam" id="PF07980"/>
    </source>
</evidence>
<comment type="subcellular location">
    <subcellularLocation>
        <location evidence="1">Cell outer membrane</location>
    </subcellularLocation>
</comment>
<dbReference type="Pfam" id="PF07980">
    <property type="entry name" value="SusD_RagB"/>
    <property type="match status" value="1"/>
</dbReference>
<dbReference type="PROSITE" id="PS51257">
    <property type="entry name" value="PROKAR_LIPOPROTEIN"/>
    <property type="match status" value="1"/>
</dbReference>
<dbReference type="SUPFAM" id="SSF48452">
    <property type="entry name" value="TPR-like"/>
    <property type="match status" value="1"/>
</dbReference>
<evidence type="ECO:0000256" key="2">
    <source>
        <dbReference type="ARBA" id="ARBA00006275"/>
    </source>
</evidence>
<name>A0A5M4B185_9BACT</name>
<proteinExistence type="inferred from homology"/>
<dbReference type="AlphaFoldDB" id="A0A5M4B185"/>
<dbReference type="InterPro" id="IPR033985">
    <property type="entry name" value="SusD-like_N"/>
</dbReference>
<dbReference type="Proteomes" id="UP000391834">
    <property type="component" value="Unassembled WGS sequence"/>
</dbReference>
<keyword evidence="3" id="KW-0732">Signal</keyword>
<organism evidence="8 9">
    <name type="scientific">Prolixibacter bellariivorans</name>
    <dbReference type="NCBI Taxonomy" id="314319"/>
    <lineage>
        <taxon>Bacteria</taxon>
        <taxon>Pseudomonadati</taxon>
        <taxon>Bacteroidota</taxon>
        <taxon>Bacteroidia</taxon>
        <taxon>Marinilabiliales</taxon>
        <taxon>Prolixibacteraceae</taxon>
        <taxon>Prolixibacter</taxon>
    </lineage>
</organism>
<keyword evidence="9" id="KW-1185">Reference proteome</keyword>
<evidence type="ECO:0000259" key="7">
    <source>
        <dbReference type="Pfam" id="PF14322"/>
    </source>
</evidence>
<dbReference type="Pfam" id="PF14322">
    <property type="entry name" value="SusD-like_3"/>
    <property type="match status" value="1"/>
</dbReference>
<evidence type="ECO:0000256" key="3">
    <source>
        <dbReference type="ARBA" id="ARBA00022729"/>
    </source>
</evidence>
<keyword evidence="5" id="KW-0998">Cell outer membrane</keyword>
<comment type="caution">
    <text evidence="8">The sequence shown here is derived from an EMBL/GenBank/DDBJ whole genome shotgun (WGS) entry which is preliminary data.</text>
</comment>
<feature type="domain" description="RagB/SusD" evidence="6">
    <location>
        <begin position="273"/>
        <end position="550"/>
    </location>
</feature>
<feature type="domain" description="SusD-like N-terminal" evidence="7">
    <location>
        <begin position="113"/>
        <end position="233"/>
    </location>
</feature>
<comment type="similarity">
    <text evidence="2">Belongs to the SusD family.</text>
</comment>
<protein>
    <submittedName>
        <fullName evidence="8">Glycan metabolism protein RagB</fullName>
    </submittedName>
</protein>
<evidence type="ECO:0000313" key="9">
    <source>
        <dbReference type="Proteomes" id="UP000391834"/>
    </source>
</evidence>
<evidence type="ECO:0000313" key="8">
    <source>
        <dbReference type="EMBL" id="GET33834.1"/>
    </source>
</evidence>
<dbReference type="InterPro" id="IPR012944">
    <property type="entry name" value="SusD_RagB_dom"/>
</dbReference>
<dbReference type="Gene3D" id="1.25.40.390">
    <property type="match status" value="1"/>
</dbReference>
<dbReference type="EMBL" id="BLAX01000001">
    <property type="protein sequence ID" value="GET33834.1"/>
    <property type="molecule type" value="Genomic_DNA"/>
</dbReference>
<sequence length="550" mass="62530">MNRKMRRIYLFIIIIGFAFSSCSKSFLNDTPIGELSETQVQTPDNLEGLVVSAYSVLNGQFDEASNAFNSPASNWSFGDVVSDDAYKGGGGTGDQNQIHLMEIFQTNPSIIDMDRKWMALYEGVKRANLAIRELNQSETFDPTLKTQRIAEMRFLRGHYYFELKKIYNRIPWIDETAESTDAYYKSNTELTSDQLWQKILDDFDAAYKVLPATQDEPARPTKWAARAYMAKCYIFMQDWNDAITAADDVISSGKYHLMDNFRDVFLPDNDNGPEVVFAVQNSINDGSPDNYNGSIGDRLLTPGGPYPNYGFLRPSQNLVNSFKTNASGMPVEDNVNVTDNDYVDPRLDHTVGRHGIPYLDMGIYNWEPRDPVTYGEFIQKKRQVSKNSPAYLQVWPYVTSMNYYIIRYADVLLWRAEAAIETGDLETGRTYINMVRGRAKNSEVVKFDDGTPAANYSIDTYNTPFADKAEATTALRTERRLEFALEGHRFFDLVRWGIADSVMNNYFAVEKTRRTHLSNAHFTAGKNEYDPIPQAMVDLGKGMITQNPGY</sequence>
<evidence type="ECO:0000256" key="1">
    <source>
        <dbReference type="ARBA" id="ARBA00004442"/>
    </source>
</evidence>
<evidence type="ECO:0000256" key="4">
    <source>
        <dbReference type="ARBA" id="ARBA00023136"/>
    </source>
</evidence>
<gene>
    <name evidence="8" type="ORF">PbJCM13498_26970</name>
</gene>
<keyword evidence="4" id="KW-0472">Membrane</keyword>
<evidence type="ECO:0000256" key="5">
    <source>
        <dbReference type="ARBA" id="ARBA00023237"/>
    </source>
</evidence>
<reference evidence="8 9" key="1">
    <citation type="submission" date="2019-10" db="EMBL/GenBank/DDBJ databases">
        <title>Prolixibacter strains distinguished by the presence of nitrate reductase genes were adept at nitrate-dependent anaerobic corrosion of metallic iron and carbon steel.</title>
        <authorList>
            <person name="Iino T."/>
            <person name="Shono N."/>
            <person name="Ito K."/>
            <person name="Nakamura R."/>
            <person name="Sueoka K."/>
            <person name="Harayama S."/>
            <person name="Ohkuma M."/>
        </authorList>
    </citation>
    <scope>NUCLEOTIDE SEQUENCE [LARGE SCALE GENOMIC DNA]</scope>
    <source>
        <strain evidence="8 9">JCM 13498</strain>
    </source>
</reference>
<accession>A0A5M4B185</accession>